<keyword evidence="3" id="KW-0645">Protease</keyword>
<dbReference type="EMBL" id="JANQDH010000012">
    <property type="protein sequence ID" value="MDH6059065.1"/>
    <property type="molecule type" value="Genomic_DNA"/>
</dbReference>
<dbReference type="GO" id="GO:0009002">
    <property type="term" value="F:serine-type D-Ala-D-Ala carboxypeptidase activity"/>
    <property type="evidence" value="ECO:0007669"/>
    <property type="project" value="UniProtKB-EC"/>
</dbReference>
<dbReference type="SUPFAM" id="SSF56601">
    <property type="entry name" value="beta-lactamase/transpeptidase-like"/>
    <property type="match status" value="1"/>
</dbReference>
<dbReference type="PRINTS" id="PR00922">
    <property type="entry name" value="DADACBPTASE3"/>
</dbReference>
<dbReference type="Gene3D" id="3.50.80.20">
    <property type="entry name" value="D-Ala-D-Ala carboxypeptidase C, peptidase S13"/>
    <property type="match status" value="1"/>
</dbReference>
<protein>
    <submittedName>
        <fullName evidence="3">D-alanyl-D-alanine carboxypeptidase</fullName>
        <ecNumber evidence="3">3.4.16.4</ecNumber>
    </submittedName>
</protein>
<dbReference type="Pfam" id="PF02113">
    <property type="entry name" value="Peptidase_S13"/>
    <property type="match status" value="2"/>
</dbReference>
<sequence length="450" mass="48165">MLELLGSGLISLWLEMAGVKIKPAIALEVLGWENSPGLVLAPDPNPTGSTTAEEYLQVLISSQLVTENLTSSQGIWMQSGPILMANHQGTKPLPAASLTKIATSLVALKRWGPNHQFETVVSATGPIVKGVLQGDLVITGGGDPMFVWEEAIAVGNTLNQMGIKQVKGNLLISSNFAMNFQQNPILAGEMLKQALNHSTWTPGANYIYSTMPKGTAKPQVVIAGNVKLASQANREKNLLLRRRSLPLHQLIKEMNVFSNNVMAEMLAESVGGAGVVQSEAAKLAGVPEAEIQLMNGSGLGVDNRISPRAACAMLMAIQKVAVAHQMNVADLFPTSGFDRRGTMEGRKMPYATVMKTGTLRDVSALAGVIPTGDRGLVWFTIINRGPQISAFRASQDQFLQSLVKKLAVVANIPATITPHTPKYFSPQLGGASRNEIIAQNPPMTNQHLQE</sequence>
<dbReference type="InterPro" id="IPR012338">
    <property type="entry name" value="Beta-lactam/transpept-like"/>
</dbReference>
<evidence type="ECO:0000313" key="4">
    <source>
        <dbReference type="Proteomes" id="UP001159387"/>
    </source>
</evidence>
<accession>A0AA43GPH1</accession>
<keyword evidence="2 3" id="KW-0378">Hydrolase</keyword>
<evidence type="ECO:0000256" key="2">
    <source>
        <dbReference type="ARBA" id="ARBA00022801"/>
    </source>
</evidence>
<comment type="caution">
    <text evidence="3">The sequence shown here is derived from an EMBL/GenBank/DDBJ whole genome shotgun (WGS) entry which is preliminary data.</text>
</comment>
<dbReference type="InterPro" id="IPR000667">
    <property type="entry name" value="Peptidase_S13"/>
</dbReference>
<keyword evidence="3" id="KW-0121">Carboxypeptidase</keyword>
<dbReference type="EC" id="3.4.16.4" evidence="3"/>
<reference evidence="3 4" key="1">
    <citation type="journal article" date="2023" name="J. Phycol.">
        <title>Chrysosporum ovalisporum is synonymous with the true-branching cyanobacterium Umezakia natans (Nostocales/Aphanizomenonaceae).</title>
        <authorList>
            <person name="McGregor G.B."/>
            <person name="Sendall B.C."/>
            <person name="Niiyama Y."/>
            <person name="Tuji A."/>
            <person name="Willis A."/>
        </authorList>
    </citation>
    <scope>NUCLEOTIDE SEQUENCE [LARGE SCALE GENOMIC DNA]</scope>
    <source>
        <strain evidence="3 4">ANA360D</strain>
    </source>
</reference>
<organism evidence="3 4">
    <name type="scientific">Chrysosporum bergii ANA360D</name>
    <dbReference type="NCBI Taxonomy" id="617107"/>
    <lineage>
        <taxon>Bacteria</taxon>
        <taxon>Bacillati</taxon>
        <taxon>Cyanobacteriota</taxon>
        <taxon>Cyanophyceae</taxon>
        <taxon>Nostocales</taxon>
        <taxon>Nodulariaceae</taxon>
        <taxon>Chrysosporum</taxon>
    </lineage>
</organism>
<dbReference type="RefSeq" id="WP_280653083.1">
    <property type="nucleotide sequence ID" value="NZ_JANQDH010000012.1"/>
</dbReference>
<evidence type="ECO:0000313" key="3">
    <source>
        <dbReference type="EMBL" id="MDH6059065.1"/>
    </source>
</evidence>
<dbReference type="Proteomes" id="UP001159387">
    <property type="component" value="Unassembled WGS sequence"/>
</dbReference>
<comment type="similarity">
    <text evidence="1">Belongs to the peptidase S13 family.</text>
</comment>
<dbReference type="GO" id="GO:0006508">
    <property type="term" value="P:proteolysis"/>
    <property type="evidence" value="ECO:0007669"/>
    <property type="project" value="InterPro"/>
</dbReference>
<evidence type="ECO:0000256" key="1">
    <source>
        <dbReference type="ARBA" id="ARBA00006096"/>
    </source>
</evidence>
<dbReference type="PANTHER" id="PTHR30023">
    <property type="entry name" value="D-ALANYL-D-ALANINE CARBOXYPEPTIDASE"/>
    <property type="match status" value="1"/>
</dbReference>
<dbReference type="Gene3D" id="3.40.710.10">
    <property type="entry name" value="DD-peptidase/beta-lactamase superfamily"/>
    <property type="match status" value="1"/>
</dbReference>
<dbReference type="AlphaFoldDB" id="A0AA43GPH1"/>
<dbReference type="PANTHER" id="PTHR30023:SF0">
    <property type="entry name" value="PENICILLIN-SENSITIVE CARBOXYPEPTIDASE A"/>
    <property type="match status" value="1"/>
</dbReference>
<dbReference type="GO" id="GO:0000270">
    <property type="term" value="P:peptidoglycan metabolic process"/>
    <property type="evidence" value="ECO:0007669"/>
    <property type="project" value="TreeGrafter"/>
</dbReference>
<name>A0AA43GPH1_9CYAN</name>
<proteinExistence type="inferred from homology"/>
<gene>
    <name evidence="3" type="ORF">NWP17_01165</name>
</gene>
<keyword evidence="4" id="KW-1185">Reference proteome</keyword>